<protein>
    <submittedName>
        <fullName evidence="1">Uncharacterized protein</fullName>
    </submittedName>
</protein>
<organism evidence="1 2">
    <name type="scientific">Acidaminobacter hydrogenoformans DSM 2784</name>
    <dbReference type="NCBI Taxonomy" id="1120920"/>
    <lineage>
        <taxon>Bacteria</taxon>
        <taxon>Bacillati</taxon>
        <taxon>Bacillota</taxon>
        <taxon>Clostridia</taxon>
        <taxon>Peptostreptococcales</taxon>
        <taxon>Acidaminobacteraceae</taxon>
        <taxon>Acidaminobacter</taxon>
    </lineage>
</organism>
<gene>
    <name evidence="1" type="ORF">SAMN03080599_02227</name>
</gene>
<dbReference type="AlphaFoldDB" id="A0A1G5S3G0"/>
<keyword evidence="2" id="KW-1185">Reference proteome</keyword>
<reference evidence="1 2" key="1">
    <citation type="submission" date="2016-10" db="EMBL/GenBank/DDBJ databases">
        <authorList>
            <person name="de Groot N.N."/>
        </authorList>
    </citation>
    <scope>NUCLEOTIDE SEQUENCE [LARGE SCALE GENOMIC DNA]</scope>
    <source>
        <strain evidence="1 2">DSM 2784</strain>
    </source>
</reference>
<evidence type="ECO:0000313" key="1">
    <source>
        <dbReference type="EMBL" id="SCZ80370.1"/>
    </source>
</evidence>
<dbReference type="EMBL" id="FMWL01000012">
    <property type="protein sequence ID" value="SCZ80370.1"/>
    <property type="molecule type" value="Genomic_DNA"/>
</dbReference>
<dbReference type="STRING" id="1120920.SAMN03080599_02227"/>
<name>A0A1G5S3G0_9FIRM</name>
<sequence>MKATANVRKIHEPISETLKVYDNERKDGVELIPEGDTIIIRRFTQTCALCNATRDIKPFSGKLICQDCIDVIKEIAGQ</sequence>
<dbReference type="Proteomes" id="UP000199208">
    <property type="component" value="Unassembled WGS sequence"/>
</dbReference>
<proteinExistence type="predicted"/>
<accession>A0A1G5S3G0</accession>
<evidence type="ECO:0000313" key="2">
    <source>
        <dbReference type="Proteomes" id="UP000199208"/>
    </source>
</evidence>